<feature type="chain" id="PRO_5025669467" evidence="1">
    <location>
        <begin position="21"/>
        <end position="131"/>
    </location>
</feature>
<proteinExistence type="predicted"/>
<dbReference type="EMBL" id="ML991795">
    <property type="protein sequence ID" value="KAF2234872.1"/>
    <property type="molecule type" value="Genomic_DNA"/>
</dbReference>
<evidence type="ECO:0000313" key="2">
    <source>
        <dbReference type="EMBL" id="KAF2234872.1"/>
    </source>
</evidence>
<keyword evidence="3" id="KW-1185">Reference proteome</keyword>
<dbReference type="Proteomes" id="UP000800092">
    <property type="component" value="Unassembled WGS sequence"/>
</dbReference>
<organism evidence="2 3">
    <name type="scientific">Viridothelium virens</name>
    <name type="common">Speckled blister lichen</name>
    <name type="synonym">Trypethelium virens</name>
    <dbReference type="NCBI Taxonomy" id="1048519"/>
    <lineage>
        <taxon>Eukaryota</taxon>
        <taxon>Fungi</taxon>
        <taxon>Dikarya</taxon>
        <taxon>Ascomycota</taxon>
        <taxon>Pezizomycotina</taxon>
        <taxon>Dothideomycetes</taxon>
        <taxon>Dothideomycetes incertae sedis</taxon>
        <taxon>Trypetheliales</taxon>
        <taxon>Trypetheliaceae</taxon>
        <taxon>Viridothelium</taxon>
    </lineage>
</organism>
<evidence type="ECO:0000313" key="3">
    <source>
        <dbReference type="Proteomes" id="UP000800092"/>
    </source>
</evidence>
<dbReference type="AlphaFoldDB" id="A0A6A6HA25"/>
<keyword evidence="1" id="KW-0732">Signal</keyword>
<gene>
    <name evidence="2" type="ORF">EV356DRAFT_532421</name>
</gene>
<dbReference type="OrthoDB" id="5283529at2759"/>
<feature type="signal peptide" evidence="1">
    <location>
        <begin position="1"/>
        <end position="20"/>
    </location>
</feature>
<protein>
    <submittedName>
        <fullName evidence="2">Uncharacterized protein</fullName>
    </submittedName>
</protein>
<reference evidence="2" key="1">
    <citation type="journal article" date="2020" name="Stud. Mycol.">
        <title>101 Dothideomycetes genomes: a test case for predicting lifestyles and emergence of pathogens.</title>
        <authorList>
            <person name="Haridas S."/>
            <person name="Albert R."/>
            <person name="Binder M."/>
            <person name="Bloem J."/>
            <person name="Labutti K."/>
            <person name="Salamov A."/>
            <person name="Andreopoulos B."/>
            <person name="Baker S."/>
            <person name="Barry K."/>
            <person name="Bills G."/>
            <person name="Bluhm B."/>
            <person name="Cannon C."/>
            <person name="Castanera R."/>
            <person name="Culley D."/>
            <person name="Daum C."/>
            <person name="Ezra D."/>
            <person name="Gonzalez J."/>
            <person name="Henrissat B."/>
            <person name="Kuo A."/>
            <person name="Liang C."/>
            <person name="Lipzen A."/>
            <person name="Lutzoni F."/>
            <person name="Magnuson J."/>
            <person name="Mondo S."/>
            <person name="Nolan M."/>
            <person name="Ohm R."/>
            <person name="Pangilinan J."/>
            <person name="Park H.-J."/>
            <person name="Ramirez L."/>
            <person name="Alfaro M."/>
            <person name="Sun H."/>
            <person name="Tritt A."/>
            <person name="Yoshinaga Y."/>
            <person name="Zwiers L.-H."/>
            <person name="Turgeon B."/>
            <person name="Goodwin S."/>
            <person name="Spatafora J."/>
            <person name="Crous P."/>
            <person name="Grigoriev I."/>
        </authorList>
    </citation>
    <scope>NUCLEOTIDE SEQUENCE</scope>
    <source>
        <strain evidence="2">Tuck. ex Michener</strain>
    </source>
</reference>
<evidence type="ECO:0000256" key="1">
    <source>
        <dbReference type="SAM" id="SignalP"/>
    </source>
</evidence>
<sequence length="131" mass="13518">MFHTRDLFLCLAAAFAAVSAAPLEARQDSAPATVNIAPYAVVGCQMSENPHSGLKPNDYNVTTGSGCVVPPYSFSSYVEEANSLAATGPCSLSLFSSADCTGPGSAATLTTYYDCIPEGGPWQSLELVCGP</sequence>
<name>A0A6A6HA25_VIRVR</name>
<accession>A0A6A6HA25</accession>